<gene>
    <name evidence="1" type="ORF">E3U43_007206</name>
</gene>
<dbReference type="EMBL" id="CM011677">
    <property type="protein sequence ID" value="TMS20713.1"/>
    <property type="molecule type" value="Genomic_DNA"/>
</dbReference>
<protein>
    <submittedName>
        <fullName evidence="1">Uncharacterized protein</fullName>
    </submittedName>
</protein>
<name>A0ACD3RMP6_LARCR</name>
<proteinExistence type="predicted"/>
<comment type="caution">
    <text evidence="1">The sequence shown here is derived from an EMBL/GenBank/DDBJ whole genome shotgun (WGS) entry which is preliminary data.</text>
</comment>
<evidence type="ECO:0000313" key="1">
    <source>
        <dbReference type="EMBL" id="TMS20713.1"/>
    </source>
</evidence>
<reference evidence="1" key="1">
    <citation type="submission" date="2018-11" db="EMBL/GenBank/DDBJ databases">
        <title>The sequence and de novo assembly of Larimichthys crocea genome using PacBio and Hi-C technologies.</title>
        <authorList>
            <person name="Xu P."/>
            <person name="Chen B."/>
            <person name="Zhou Z."/>
            <person name="Ke Q."/>
            <person name="Wu Y."/>
            <person name="Bai H."/>
            <person name="Pu F."/>
        </authorList>
    </citation>
    <scope>NUCLEOTIDE SEQUENCE</scope>
    <source>
        <tissue evidence="1">Muscle</tissue>
    </source>
</reference>
<accession>A0ACD3RMP6</accession>
<organism evidence="1 2">
    <name type="scientific">Larimichthys crocea</name>
    <name type="common">Large yellow croaker</name>
    <name type="synonym">Pseudosciaena crocea</name>
    <dbReference type="NCBI Taxonomy" id="215358"/>
    <lineage>
        <taxon>Eukaryota</taxon>
        <taxon>Metazoa</taxon>
        <taxon>Chordata</taxon>
        <taxon>Craniata</taxon>
        <taxon>Vertebrata</taxon>
        <taxon>Euteleostomi</taxon>
        <taxon>Actinopterygii</taxon>
        <taxon>Neopterygii</taxon>
        <taxon>Teleostei</taxon>
        <taxon>Neoteleostei</taxon>
        <taxon>Acanthomorphata</taxon>
        <taxon>Eupercaria</taxon>
        <taxon>Sciaenidae</taxon>
        <taxon>Larimichthys</taxon>
    </lineage>
</organism>
<evidence type="ECO:0000313" key="2">
    <source>
        <dbReference type="Proteomes" id="UP000793456"/>
    </source>
</evidence>
<keyword evidence="2" id="KW-1185">Reference proteome</keyword>
<dbReference type="Proteomes" id="UP000793456">
    <property type="component" value="Chromosome IV"/>
</dbReference>
<sequence>MNCWSALPPLSATRAHWVTLHTIGTARAMESDGRTAVWHHPLGRKKYKHFLEQPTSLTGAGRDISFLCDANPVLRKTRQLPPLTDRSDTEDTENLSITESLIPEEYHIVKNKGLESLKLYEDAFTVQLQDDEKKLRVFPSLRPSGRQEAVQLMRIMDDMLMKAGVDQKSEDLTELSQMEGLLELVRVEQNIYNLVFHELIRQVSVNCAERGQLLAKLRQRYQSLLERIPRHLKALHTETVMQRALDRRLTEEIHCFRTSIQQLSIVAQGYHELYELQRSRLEAQLLQMTEERDYWSQVTFCLAFKVISLRNLKLVSQLHISEQNWSKTAEHCCLYLSSKDTGDLNIIMEVTDNWKEKLSAFTSQLKKTEHAQCEQLSAIHQGITMWLNFCTTQNKCPDPKYEKASLEKIDADLKQWSDTLALQCDHYQGEKLLCCQQTLDELGRFQGKWVNMSLQLFRRHPSQDGIHGQIMSLLGLMESWVSKLGSAIGQPEMMSVSDWLKLETALHSWQSLAENALQNVSIMQTENENKNKPDIHTETEKVLDKVQEFITSLSNFTDDENQRLSEEVTSIHMAQTRWMLDLLIFMVPNHSEDQNQEQEHPYITNISQRTLDEDSKMLANRLDCFTRYITSSCNLILEEPNLNEAEGENVMNECGKLQTECN</sequence>